<dbReference type="GO" id="GO:0004312">
    <property type="term" value="F:fatty acid synthase activity"/>
    <property type="evidence" value="ECO:0007669"/>
    <property type="project" value="InterPro"/>
</dbReference>
<dbReference type="SUPFAM" id="SSF54637">
    <property type="entry name" value="Thioesterase/thiol ester dehydrase-isomerase"/>
    <property type="match status" value="1"/>
</dbReference>
<keyword evidence="1 3" id="KW-0456">Lyase</keyword>
<dbReference type="PANTHER" id="PTHR43437:SF3">
    <property type="entry name" value="HYDROXYACYL-THIOESTER DEHYDRATASE TYPE 2, MITOCHONDRIAL"/>
    <property type="match status" value="1"/>
</dbReference>
<evidence type="ECO:0000256" key="1">
    <source>
        <dbReference type="ARBA" id="ARBA00023239"/>
    </source>
</evidence>
<dbReference type="Gene3D" id="3.10.129.10">
    <property type="entry name" value="Hotdog Thioesterase"/>
    <property type="match status" value="1"/>
</dbReference>
<name>A0A2N8ZJM7_9VIBR</name>
<accession>A0A2N8ZJM7</accession>
<dbReference type="InterPro" id="IPR003965">
    <property type="entry name" value="Fatty_acid_synthase"/>
</dbReference>
<dbReference type="RefSeq" id="WP_102524434.1">
    <property type="nucleotide sequence ID" value="NZ_LT960612.1"/>
</dbReference>
<dbReference type="InterPro" id="IPR050965">
    <property type="entry name" value="UPF0336/Enoyl-CoA_hydratase"/>
</dbReference>
<dbReference type="FunFam" id="3.10.129.10:FF:000042">
    <property type="entry name" value="MaoC domain protein dehydratase"/>
    <property type="match status" value="1"/>
</dbReference>
<evidence type="ECO:0000259" key="2">
    <source>
        <dbReference type="Pfam" id="PF01575"/>
    </source>
</evidence>
<organism evidence="3 4">
    <name type="scientific">Vibrio tapetis subsp. tapetis</name>
    <dbReference type="NCBI Taxonomy" id="1671868"/>
    <lineage>
        <taxon>Bacteria</taxon>
        <taxon>Pseudomonadati</taxon>
        <taxon>Pseudomonadota</taxon>
        <taxon>Gammaproteobacteria</taxon>
        <taxon>Vibrionales</taxon>
        <taxon>Vibrionaceae</taxon>
        <taxon>Vibrio</taxon>
    </lineage>
</organism>
<proteinExistence type="predicted"/>
<sequence>MTLKVGQVATIEKCLDKNSVAQFATLAEDYNPVHLDEEFAATTPFERPIVHGMLASSLVSGILASKLPGSGSIYLGQTLKFVCPIFVGETITAKVEVTHIREDKPIATLATQIFNQAGELAVSGEATVRYPVVNNE</sequence>
<dbReference type="CDD" id="cd03449">
    <property type="entry name" value="R_hydratase"/>
    <property type="match status" value="1"/>
</dbReference>
<feature type="domain" description="MaoC-like" evidence="2">
    <location>
        <begin position="13"/>
        <end position="103"/>
    </location>
</feature>
<dbReference type="OrthoDB" id="9774179at2"/>
<dbReference type="AlphaFoldDB" id="A0A2N8ZJM7"/>
<dbReference type="EC" id="4.2.1.119" evidence="3"/>
<dbReference type="GO" id="GO:0005835">
    <property type="term" value="C:fatty acid synthase complex"/>
    <property type="evidence" value="ECO:0007669"/>
    <property type="project" value="InterPro"/>
</dbReference>
<dbReference type="GO" id="GO:0019171">
    <property type="term" value="F:(3R)-hydroxyacyl-[acyl-carrier-protein] dehydratase activity"/>
    <property type="evidence" value="ECO:0007669"/>
    <property type="project" value="TreeGrafter"/>
</dbReference>
<evidence type="ECO:0000313" key="3">
    <source>
        <dbReference type="EMBL" id="SON52109.1"/>
    </source>
</evidence>
<reference evidence="3 4" key="1">
    <citation type="submission" date="2017-10" db="EMBL/GenBank/DDBJ databases">
        <authorList>
            <person name="Banno H."/>
            <person name="Chua N.-H."/>
        </authorList>
    </citation>
    <scope>NUCLEOTIDE SEQUENCE [LARGE SCALE GENOMIC DNA]</scope>
    <source>
        <strain evidence="3">Vibrio tapetis CECT4600</strain>
    </source>
</reference>
<dbReference type="GO" id="GO:0006633">
    <property type="term" value="P:fatty acid biosynthetic process"/>
    <property type="evidence" value="ECO:0007669"/>
    <property type="project" value="InterPro"/>
</dbReference>
<dbReference type="Pfam" id="PF01575">
    <property type="entry name" value="MaoC_dehydratas"/>
    <property type="match status" value="1"/>
</dbReference>
<gene>
    <name evidence="3" type="primary">phaJ</name>
    <name evidence="3" type="ORF">VTAP4600_B0498</name>
</gene>
<keyword evidence="4" id="KW-1185">Reference proteome</keyword>
<dbReference type="InterPro" id="IPR002539">
    <property type="entry name" value="MaoC-like_dom"/>
</dbReference>
<dbReference type="KEGG" id="vta:B0498"/>
<dbReference type="Proteomes" id="UP000235828">
    <property type="component" value="Chromosome B"/>
</dbReference>
<protein>
    <submittedName>
        <fullName evidence="3">(R)-specific enoyl-CoA hydratase</fullName>
        <ecNumber evidence="3">4.2.1.119</ecNumber>
    </submittedName>
</protein>
<evidence type="ECO:0000313" key="4">
    <source>
        <dbReference type="Proteomes" id="UP000235828"/>
    </source>
</evidence>
<dbReference type="GO" id="GO:0018812">
    <property type="term" value="F:3-hydroxyacyl-CoA dehydratase activity"/>
    <property type="evidence" value="ECO:0007669"/>
    <property type="project" value="UniProtKB-EC"/>
</dbReference>
<dbReference type="EMBL" id="LT960612">
    <property type="protein sequence ID" value="SON52109.1"/>
    <property type="molecule type" value="Genomic_DNA"/>
</dbReference>
<dbReference type="PRINTS" id="PR01483">
    <property type="entry name" value="FASYNTHASE"/>
</dbReference>
<dbReference type="InterPro" id="IPR029069">
    <property type="entry name" value="HotDog_dom_sf"/>
</dbReference>
<dbReference type="PANTHER" id="PTHR43437">
    <property type="entry name" value="HYDROXYACYL-THIOESTER DEHYDRATASE TYPE 2, MITOCHONDRIAL-RELATED"/>
    <property type="match status" value="1"/>
</dbReference>